<feature type="compositionally biased region" description="Pro residues" evidence="1">
    <location>
        <begin position="70"/>
        <end position="82"/>
    </location>
</feature>
<evidence type="ECO:0000256" key="1">
    <source>
        <dbReference type="SAM" id="MobiDB-lite"/>
    </source>
</evidence>
<accession>A0ABN9QJI0</accession>
<dbReference type="Proteomes" id="UP001189429">
    <property type="component" value="Unassembled WGS sequence"/>
</dbReference>
<name>A0ABN9QJI0_9DINO</name>
<proteinExistence type="predicted"/>
<reference evidence="2" key="1">
    <citation type="submission" date="2023-10" db="EMBL/GenBank/DDBJ databases">
        <authorList>
            <person name="Chen Y."/>
            <person name="Shah S."/>
            <person name="Dougan E. K."/>
            <person name="Thang M."/>
            <person name="Chan C."/>
        </authorList>
    </citation>
    <scope>NUCLEOTIDE SEQUENCE [LARGE SCALE GENOMIC DNA]</scope>
</reference>
<evidence type="ECO:0000313" key="2">
    <source>
        <dbReference type="EMBL" id="CAK0806210.1"/>
    </source>
</evidence>
<dbReference type="EMBL" id="CAUYUJ010003669">
    <property type="protein sequence ID" value="CAK0806210.1"/>
    <property type="molecule type" value="Genomic_DNA"/>
</dbReference>
<feature type="compositionally biased region" description="Polar residues" evidence="1">
    <location>
        <begin position="107"/>
        <end position="118"/>
    </location>
</feature>
<evidence type="ECO:0000313" key="3">
    <source>
        <dbReference type="Proteomes" id="UP001189429"/>
    </source>
</evidence>
<feature type="region of interest" description="Disordered" evidence="1">
    <location>
        <begin position="61"/>
        <end position="132"/>
    </location>
</feature>
<sequence>MCFKSMWHGSQRFPDHPDSRSLQVTAARIQGHEANMAMLQAAGAIPKPNVRRLAISKSDPDPCILATSPPAAPPATGPPAAPPQFGGLARGAGPQTALPMPPGRFFSASSGARPQTSAGKRRVLQSPKPAML</sequence>
<organism evidence="2 3">
    <name type="scientific">Prorocentrum cordatum</name>
    <dbReference type="NCBI Taxonomy" id="2364126"/>
    <lineage>
        <taxon>Eukaryota</taxon>
        <taxon>Sar</taxon>
        <taxon>Alveolata</taxon>
        <taxon>Dinophyceae</taxon>
        <taxon>Prorocentrales</taxon>
        <taxon>Prorocentraceae</taxon>
        <taxon>Prorocentrum</taxon>
    </lineage>
</organism>
<keyword evidence="3" id="KW-1185">Reference proteome</keyword>
<comment type="caution">
    <text evidence="2">The sequence shown here is derived from an EMBL/GenBank/DDBJ whole genome shotgun (WGS) entry which is preliminary data.</text>
</comment>
<feature type="region of interest" description="Disordered" evidence="1">
    <location>
        <begin position="1"/>
        <end position="20"/>
    </location>
</feature>
<protein>
    <submittedName>
        <fullName evidence="2">Uncharacterized protein</fullName>
    </submittedName>
</protein>
<gene>
    <name evidence="2" type="ORF">PCOR1329_LOCUS12529</name>
</gene>